<dbReference type="PROSITE" id="PS00409">
    <property type="entry name" value="PROKAR_NTER_METHYL"/>
    <property type="match status" value="1"/>
</dbReference>
<dbReference type="InterPro" id="IPR045584">
    <property type="entry name" value="Pilin-like"/>
</dbReference>
<reference evidence="1" key="1">
    <citation type="submission" date="2018-06" db="EMBL/GenBank/DDBJ databases">
        <authorList>
            <person name="Zhirakovskaya E."/>
        </authorList>
    </citation>
    <scope>NUCLEOTIDE SEQUENCE</scope>
</reference>
<dbReference type="AlphaFoldDB" id="A0A3B0UEI9"/>
<name>A0A3B0UEI9_9ZZZZ</name>
<dbReference type="SUPFAM" id="SSF54523">
    <property type="entry name" value="Pili subunits"/>
    <property type="match status" value="1"/>
</dbReference>
<accession>A0A3B0UEI9</accession>
<gene>
    <name evidence="1" type="ORF">MNBD_BACTEROID05-137</name>
</gene>
<dbReference type="Gene3D" id="3.30.700.10">
    <property type="entry name" value="Glycoprotein, Type 4 Pilin"/>
    <property type="match status" value="1"/>
</dbReference>
<dbReference type="NCBIfam" id="TIGR02532">
    <property type="entry name" value="IV_pilin_GFxxxE"/>
    <property type="match status" value="1"/>
</dbReference>
<organism evidence="1">
    <name type="scientific">hydrothermal vent metagenome</name>
    <dbReference type="NCBI Taxonomy" id="652676"/>
    <lineage>
        <taxon>unclassified sequences</taxon>
        <taxon>metagenomes</taxon>
        <taxon>ecological metagenomes</taxon>
    </lineage>
</organism>
<evidence type="ECO:0008006" key="2">
    <source>
        <dbReference type="Google" id="ProtNLM"/>
    </source>
</evidence>
<dbReference type="EMBL" id="UOEN01000398">
    <property type="protein sequence ID" value="VAW18006.1"/>
    <property type="molecule type" value="Genomic_DNA"/>
</dbReference>
<proteinExistence type="predicted"/>
<protein>
    <recommendedName>
        <fullName evidence="2">General secretion pathway GspH domain-containing protein</fullName>
    </recommendedName>
</protein>
<evidence type="ECO:0000313" key="1">
    <source>
        <dbReference type="EMBL" id="VAW18006.1"/>
    </source>
</evidence>
<dbReference type="InterPro" id="IPR012902">
    <property type="entry name" value="N_methyl_site"/>
</dbReference>
<dbReference type="Pfam" id="PF07963">
    <property type="entry name" value="N_methyl"/>
    <property type="match status" value="1"/>
</dbReference>
<sequence>MRCSISKGFSLIELILVVLLLSVIAGLTVPNFKQSFSNLKLNQTAKDLSYVMRYAQSRAVSKGILIRLEFASAMDSYHLTQVSSGEYERFKGRMGRDFQISDLIKINFTEGNLIFFPDGTIEKKEINVCKEERCLLISTKIQRGYVNVIEEK</sequence>